<reference evidence="1 2" key="1">
    <citation type="submission" date="2011-09" db="EMBL/GenBank/DDBJ databases">
        <authorList>
            <person name="Pope W.H."/>
            <person name="Pedulla M.L."/>
            <person name="Ford M.E."/>
            <person name="Peebles C.L."/>
            <person name="Hatfull G.H."/>
            <person name="Hendrix R.W."/>
        </authorList>
    </citation>
    <scope>NUCLEOTIDE SEQUENCE [LARGE SCALE GENOMIC DNA]</scope>
    <source>
        <strain evidence="1">G</strain>
    </source>
</reference>
<dbReference type="KEGG" id="vg:18563406"/>
<sequence length="197" mass="21772">MNSSEEFKQPTGHIGIILHRGGEYDIETNTVQGGELLEQIEFKNLIVNTASTLMAQRLAPGYEQNKNTGTFIADGLQYLAVGTIVDPDNPGNFNYMSPPPATVEQTKLEKELFRKEFTSWTFLDPSGNSTGNNPTNILRLATTFMENEAVGPLVEMGLFGGNATATADTGYMFNYKTFAVWNKPSDARLTVTWKLTF</sequence>
<name>G3MBQ6_9CAUD</name>
<proteinExistence type="predicted"/>
<evidence type="ECO:0000313" key="2">
    <source>
        <dbReference type="Proteomes" id="UP000009273"/>
    </source>
</evidence>
<organism evidence="1 2">
    <name type="scientific">Bacillus phage G</name>
    <dbReference type="NCBI Taxonomy" id="2884420"/>
    <lineage>
        <taxon>Viruses</taxon>
        <taxon>Duplodnaviria</taxon>
        <taxon>Heunggongvirae</taxon>
        <taxon>Uroviricota</taxon>
        <taxon>Caudoviricetes</taxon>
        <taxon>Donellivirus</taxon>
        <taxon>Donellivirus gee</taxon>
    </lineage>
</organism>
<dbReference type="RefSeq" id="YP_009015493.1">
    <property type="nucleotide sequence ID" value="NC_023719.1"/>
</dbReference>
<accession>G3MBQ6</accession>
<gene>
    <name evidence="1" type="primary">190</name>
    <name evidence="1" type="ORF">G_190</name>
</gene>
<keyword evidence="2" id="KW-1185">Reference proteome</keyword>
<protein>
    <submittedName>
        <fullName evidence="1">Gp190</fullName>
    </submittedName>
</protein>
<dbReference type="Proteomes" id="UP000009273">
    <property type="component" value="Segment"/>
</dbReference>
<dbReference type="GeneID" id="18563406"/>
<evidence type="ECO:0000313" key="1">
    <source>
        <dbReference type="EMBL" id="AEO93450.1"/>
    </source>
</evidence>
<dbReference type="EMBL" id="JN638751">
    <property type="protein sequence ID" value="AEO93450.1"/>
    <property type="molecule type" value="Genomic_DNA"/>
</dbReference>